<evidence type="ECO:0000256" key="2">
    <source>
        <dbReference type="SAM" id="SignalP"/>
    </source>
</evidence>
<proteinExistence type="predicted"/>
<evidence type="ECO:0000313" key="3">
    <source>
        <dbReference type="Proteomes" id="UP000694888"/>
    </source>
</evidence>
<keyword evidence="3" id="KW-1185">Reference proteome</keyword>
<evidence type="ECO:0000256" key="1">
    <source>
        <dbReference type="ARBA" id="ARBA00022729"/>
    </source>
</evidence>
<feature type="signal peptide" evidence="2">
    <location>
        <begin position="1"/>
        <end position="19"/>
    </location>
</feature>
<dbReference type="SUPFAM" id="SSF63707">
    <property type="entry name" value="Ganglioside M2 (gm2) activator"/>
    <property type="match status" value="1"/>
</dbReference>
<reference evidence="4" key="1">
    <citation type="submission" date="2025-08" db="UniProtKB">
        <authorList>
            <consortium name="RefSeq"/>
        </authorList>
    </citation>
    <scope>IDENTIFICATION</scope>
</reference>
<protein>
    <submittedName>
        <fullName evidence="4">Uncharacterized protein LOC101855171</fullName>
    </submittedName>
</protein>
<dbReference type="InterPro" id="IPR036846">
    <property type="entry name" value="GM2-AP_sf"/>
</dbReference>
<dbReference type="RefSeq" id="XP_005092953.3">
    <property type="nucleotide sequence ID" value="XM_005092896.3"/>
</dbReference>
<evidence type="ECO:0000313" key="4">
    <source>
        <dbReference type="RefSeq" id="XP_005092953.3"/>
    </source>
</evidence>
<name>A0ABM0JG64_APLCA</name>
<dbReference type="Gene3D" id="2.70.220.10">
    <property type="entry name" value="Ganglioside GM2 activator"/>
    <property type="match status" value="1"/>
</dbReference>
<gene>
    <name evidence="4" type="primary">LOC101855171</name>
</gene>
<dbReference type="Proteomes" id="UP000694888">
    <property type="component" value="Unplaced"/>
</dbReference>
<keyword evidence="1 2" id="KW-0732">Signal</keyword>
<dbReference type="GeneID" id="101855171"/>
<feature type="chain" id="PRO_5047275691" evidence="2">
    <location>
        <begin position="20"/>
        <end position="126"/>
    </location>
</feature>
<organism evidence="3 4">
    <name type="scientific">Aplysia californica</name>
    <name type="common">California sea hare</name>
    <dbReference type="NCBI Taxonomy" id="6500"/>
    <lineage>
        <taxon>Eukaryota</taxon>
        <taxon>Metazoa</taxon>
        <taxon>Spiralia</taxon>
        <taxon>Lophotrochozoa</taxon>
        <taxon>Mollusca</taxon>
        <taxon>Gastropoda</taxon>
        <taxon>Heterobranchia</taxon>
        <taxon>Euthyneura</taxon>
        <taxon>Tectipleura</taxon>
        <taxon>Aplysiida</taxon>
        <taxon>Aplysioidea</taxon>
        <taxon>Aplysiidae</taxon>
        <taxon>Aplysia</taxon>
    </lineage>
</organism>
<accession>A0ABM0JG64</accession>
<sequence>MRCLLLSTVCLALVVSVFSKDLKVLSEHQLRAYNETKILFDFFLEHGLNDPSSIRFLDDKDVTLMNRPSPSNRFSFSNCGNPNKEILVPRNVKLAPDPIHIPGSVTASGGVLIRQQFGAPLKVRDL</sequence>